<evidence type="ECO:0000256" key="1">
    <source>
        <dbReference type="ARBA" id="ARBA00004123"/>
    </source>
</evidence>
<dbReference type="SUPFAM" id="SSF52540">
    <property type="entry name" value="P-loop containing nucleoside triphosphate hydrolases"/>
    <property type="match status" value="2"/>
</dbReference>
<feature type="compositionally biased region" description="Acidic residues" evidence="6">
    <location>
        <begin position="156"/>
        <end position="166"/>
    </location>
</feature>
<comment type="subcellular location">
    <subcellularLocation>
        <location evidence="1">Nucleus</location>
    </subcellularLocation>
</comment>
<accession>A0A8H5CQ26</accession>
<feature type="compositionally biased region" description="Basic residues" evidence="6">
    <location>
        <begin position="987"/>
        <end position="997"/>
    </location>
</feature>
<evidence type="ECO:0000259" key="8">
    <source>
        <dbReference type="PROSITE" id="PS51194"/>
    </source>
</evidence>
<reference evidence="9 10" key="1">
    <citation type="journal article" date="2020" name="ISME J.">
        <title>Uncovering the hidden diversity of litter-decomposition mechanisms in mushroom-forming fungi.</title>
        <authorList>
            <person name="Floudas D."/>
            <person name="Bentzer J."/>
            <person name="Ahren D."/>
            <person name="Johansson T."/>
            <person name="Persson P."/>
            <person name="Tunlid A."/>
        </authorList>
    </citation>
    <scope>NUCLEOTIDE SEQUENCE [LARGE SCALE GENOMIC DNA]</scope>
    <source>
        <strain evidence="9 10">CBS 146.42</strain>
    </source>
</reference>
<dbReference type="PROSITE" id="PS51192">
    <property type="entry name" value="HELICASE_ATP_BIND_1"/>
    <property type="match status" value="1"/>
</dbReference>
<dbReference type="FunFam" id="3.40.50.10810:FF:000019">
    <property type="entry name" value="DNA excision repair protein ERCC-6-like 2 isoform X1"/>
    <property type="match status" value="1"/>
</dbReference>
<comment type="caution">
    <text evidence="9">The sequence shown here is derived from an EMBL/GenBank/DDBJ whole genome shotgun (WGS) entry which is preliminary data.</text>
</comment>
<dbReference type="InterPro" id="IPR038718">
    <property type="entry name" value="SNF2-like_sf"/>
</dbReference>
<dbReference type="Gene3D" id="3.40.50.300">
    <property type="entry name" value="P-loop containing nucleotide triphosphate hydrolases"/>
    <property type="match status" value="1"/>
</dbReference>
<evidence type="ECO:0000313" key="10">
    <source>
        <dbReference type="Proteomes" id="UP000559027"/>
    </source>
</evidence>
<dbReference type="Proteomes" id="UP000559027">
    <property type="component" value="Unassembled WGS sequence"/>
</dbReference>
<dbReference type="InterPro" id="IPR000330">
    <property type="entry name" value="SNF2_N"/>
</dbReference>
<evidence type="ECO:0000256" key="5">
    <source>
        <dbReference type="ARBA" id="ARBA00023242"/>
    </source>
</evidence>
<keyword evidence="5" id="KW-0539">Nucleus</keyword>
<dbReference type="InterPro" id="IPR001650">
    <property type="entry name" value="Helicase_C-like"/>
</dbReference>
<evidence type="ECO:0000256" key="4">
    <source>
        <dbReference type="ARBA" id="ARBA00022840"/>
    </source>
</evidence>
<dbReference type="SMART" id="SM00490">
    <property type="entry name" value="HELICc"/>
    <property type="match status" value="1"/>
</dbReference>
<feature type="domain" description="Helicase C-terminal" evidence="8">
    <location>
        <begin position="676"/>
        <end position="849"/>
    </location>
</feature>
<evidence type="ECO:0000256" key="3">
    <source>
        <dbReference type="ARBA" id="ARBA00022801"/>
    </source>
</evidence>
<evidence type="ECO:0000259" key="7">
    <source>
        <dbReference type="PROSITE" id="PS51192"/>
    </source>
</evidence>
<evidence type="ECO:0000256" key="6">
    <source>
        <dbReference type="SAM" id="MobiDB-lite"/>
    </source>
</evidence>
<keyword evidence="4" id="KW-0067">ATP-binding</keyword>
<proteinExistence type="predicted"/>
<feature type="region of interest" description="Disordered" evidence="6">
    <location>
        <begin position="986"/>
        <end position="1026"/>
    </location>
</feature>
<evidence type="ECO:0000313" key="9">
    <source>
        <dbReference type="EMBL" id="KAF5345800.1"/>
    </source>
</evidence>
<protein>
    <submittedName>
        <fullName evidence="9">Uncharacterized protein</fullName>
    </submittedName>
</protein>
<feature type="domain" description="Helicase ATP-binding" evidence="7">
    <location>
        <begin position="280"/>
        <end position="475"/>
    </location>
</feature>
<feature type="compositionally biased region" description="Low complexity" evidence="6">
    <location>
        <begin position="86"/>
        <end position="97"/>
    </location>
</feature>
<dbReference type="InterPro" id="IPR050496">
    <property type="entry name" value="SNF2_RAD54_helicase_repair"/>
</dbReference>
<gene>
    <name evidence="9" type="ORF">D9756_010881</name>
</gene>
<feature type="region of interest" description="Disordered" evidence="6">
    <location>
        <begin position="1"/>
        <end position="170"/>
    </location>
</feature>
<name>A0A8H5CQ26_9AGAR</name>
<dbReference type="GO" id="GO:0016787">
    <property type="term" value="F:hydrolase activity"/>
    <property type="evidence" value="ECO:0007669"/>
    <property type="project" value="UniProtKB-KW"/>
</dbReference>
<dbReference type="InterPro" id="IPR014001">
    <property type="entry name" value="Helicase_ATP-bd"/>
</dbReference>
<dbReference type="SMART" id="SM00487">
    <property type="entry name" value="DEXDc"/>
    <property type="match status" value="1"/>
</dbReference>
<dbReference type="PROSITE" id="PS51194">
    <property type="entry name" value="HELICASE_CTER"/>
    <property type="match status" value="1"/>
</dbReference>
<dbReference type="Pfam" id="PF00271">
    <property type="entry name" value="Helicase_C"/>
    <property type="match status" value="1"/>
</dbReference>
<feature type="compositionally biased region" description="Low complexity" evidence="6">
    <location>
        <begin position="134"/>
        <end position="155"/>
    </location>
</feature>
<dbReference type="InterPro" id="IPR049730">
    <property type="entry name" value="SNF2/RAD54-like_C"/>
</dbReference>
<dbReference type="GO" id="GO:0005524">
    <property type="term" value="F:ATP binding"/>
    <property type="evidence" value="ECO:0007669"/>
    <property type="project" value="InterPro"/>
</dbReference>
<dbReference type="AlphaFoldDB" id="A0A8H5CQ26"/>
<dbReference type="PANTHER" id="PTHR45629">
    <property type="entry name" value="SNF2/RAD54 FAMILY MEMBER"/>
    <property type="match status" value="1"/>
</dbReference>
<keyword evidence="2" id="KW-0547">Nucleotide-binding</keyword>
<feature type="region of interest" description="Disordered" evidence="6">
    <location>
        <begin position="210"/>
        <end position="243"/>
    </location>
</feature>
<keyword evidence="10" id="KW-1185">Reference proteome</keyword>
<evidence type="ECO:0000256" key="2">
    <source>
        <dbReference type="ARBA" id="ARBA00022741"/>
    </source>
</evidence>
<keyword evidence="3" id="KW-0378">Hydrolase</keyword>
<dbReference type="Gene3D" id="3.40.50.10810">
    <property type="entry name" value="Tandem AAA-ATPase domain"/>
    <property type="match status" value="1"/>
</dbReference>
<dbReference type="EMBL" id="JAACJO010000039">
    <property type="protein sequence ID" value="KAF5345800.1"/>
    <property type="molecule type" value="Genomic_DNA"/>
</dbReference>
<dbReference type="PANTHER" id="PTHR45629:SF7">
    <property type="entry name" value="DNA EXCISION REPAIR PROTEIN ERCC-6-RELATED"/>
    <property type="match status" value="1"/>
</dbReference>
<dbReference type="GO" id="GO:0005634">
    <property type="term" value="C:nucleus"/>
    <property type="evidence" value="ECO:0007669"/>
    <property type="project" value="UniProtKB-SubCell"/>
</dbReference>
<dbReference type="Pfam" id="PF00176">
    <property type="entry name" value="SNF2-rel_dom"/>
    <property type="match status" value="1"/>
</dbReference>
<organism evidence="9 10">
    <name type="scientific">Leucocoprinus leucothites</name>
    <dbReference type="NCBI Taxonomy" id="201217"/>
    <lineage>
        <taxon>Eukaryota</taxon>
        <taxon>Fungi</taxon>
        <taxon>Dikarya</taxon>
        <taxon>Basidiomycota</taxon>
        <taxon>Agaricomycotina</taxon>
        <taxon>Agaricomycetes</taxon>
        <taxon>Agaricomycetidae</taxon>
        <taxon>Agaricales</taxon>
        <taxon>Agaricineae</taxon>
        <taxon>Agaricaceae</taxon>
        <taxon>Leucocoprinus</taxon>
    </lineage>
</organism>
<dbReference type="InterPro" id="IPR027417">
    <property type="entry name" value="P-loop_NTPase"/>
</dbReference>
<dbReference type="CDD" id="cd18793">
    <property type="entry name" value="SF2_C_SNF"/>
    <property type="match status" value="1"/>
</dbReference>
<dbReference type="OrthoDB" id="413460at2759"/>
<sequence length="1107" mass="124746">MPEKPSSSKRPLESIPVPLEPDSDPDFNPGPYIPEIVEVQRRGSPKKRKRRSEILAASSKPTFKRKKHRINALEGPNELLRYFGVDDLGPSSDSDSGLADETMKQAPWSSDREVGPESSPSIVLKSFAALSGAPSETPRPTRTTPSKSENSVTNESETESESEEDDISKNTLVTNLLSVDHVVEANSATESDSGDDVTLFPDHKPLKNASVVSSSATESDSDEDLSGASDDLKPRPGFPLAPEQQRLGPLVLDEETKTQVPATINTYLRDYQREGVKFFWKQYQEGRGGLLGDDMGLGKTIQVISFLSAIMRKNGVMTDKHRRRKHVSRLQDLKAWEERRELPPANFQWPTCLIIAPSTVVHNWEREFDTWGYFEVGLYTGGRKEREPVIHDFKMGRLDVVVTSFEIARKDIDLLDTLAWNCVFVDEVHRVKNVSSKLTLALHQFTCRRRFGLTGTTIQNSYQEMWTILDWTNPGRLGTSRQWQKLVVKPLTTGQSVAATEEERAKARMVALVLKNKLLPEFFLRRTKEIIRNQLPKKTDQVVFCPLSQVQIVAYKRLLGTDVVQNLIHRESPCPCGSDRSRKDCCHPFVAGDVFRYMSILIKLSNHLALILPGPNDSPEQVHRLILIDPTKWKFYISIHQIARNRTLTDIVFPDGNAPKYGAAMMQPRYCGKWATLEVLLREWAKDSANKVLIFTKSVKLLDMLDFHLKTQGYGFVKLEGSTKQSDRMPLIDKFHKDPKVFIFLISTLAGGTGLNLTGANKVVIFGKAHLASPMKLPDRSHGTDPNWNPAHDLQAMDRAFRFGQTRDVSVYRLLGAGSVEELIYARQIYKQQQMEIGYNASIQTRYFEGIQGDNAKKGELFGIENIFKLHEGQLATKMAIEKANLAELDWALANMGSGRPRKTNKSAGEMIEADAPANKEETMLKGLGALLFDDEAPQLSGLNEGNSIQNIFNTIGIKYSHHNDEVLLPSRIEEERTRKSLMACKVRQKHKSKGRQAGHEKVEPQEQWPPIRKHHKSRPQLSPEEQLASRHNALVQLGMVNSPEEVPSFARELSVKFTPFSPMFFRLILARNGTIYTHSAKQSLEAQREIVAKLDKWASMQEADSD</sequence>